<organism evidence="1 2">
    <name type="scientific">Prunus yedoensis var. nudiflora</name>
    <dbReference type="NCBI Taxonomy" id="2094558"/>
    <lineage>
        <taxon>Eukaryota</taxon>
        <taxon>Viridiplantae</taxon>
        <taxon>Streptophyta</taxon>
        <taxon>Embryophyta</taxon>
        <taxon>Tracheophyta</taxon>
        <taxon>Spermatophyta</taxon>
        <taxon>Magnoliopsida</taxon>
        <taxon>eudicotyledons</taxon>
        <taxon>Gunneridae</taxon>
        <taxon>Pentapetalae</taxon>
        <taxon>rosids</taxon>
        <taxon>fabids</taxon>
        <taxon>Rosales</taxon>
        <taxon>Rosaceae</taxon>
        <taxon>Amygdaloideae</taxon>
        <taxon>Amygdaleae</taxon>
        <taxon>Prunus</taxon>
    </lineage>
</organism>
<dbReference type="Proteomes" id="UP000250321">
    <property type="component" value="Unassembled WGS sequence"/>
</dbReference>
<keyword evidence="2" id="KW-1185">Reference proteome</keyword>
<comment type="caution">
    <text evidence="1">The sequence shown here is derived from an EMBL/GenBank/DDBJ whole genome shotgun (WGS) entry which is preliminary data.</text>
</comment>
<gene>
    <name evidence="1" type="ORF">Pyn_23468</name>
</gene>
<dbReference type="EMBL" id="PJQY01003838">
    <property type="protein sequence ID" value="PQM34079.1"/>
    <property type="molecule type" value="Genomic_DNA"/>
</dbReference>
<proteinExistence type="predicted"/>
<evidence type="ECO:0000313" key="1">
    <source>
        <dbReference type="EMBL" id="PQM34079.1"/>
    </source>
</evidence>
<reference evidence="1 2" key="1">
    <citation type="submission" date="2018-02" db="EMBL/GenBank/DDBJ databases">
        <title>Draft genome of wild Prunus yedoensis var. nudiflora.</title>
        <authorList>
            <person name="Baek S."/>
            <person name="Kim J.-H."/>
            <person name="Choi K."/>
            <person name="Kim G.-B."/>
            <person name="Cho A."/>
            <person name="Jang H."/>
            <person name="Shin C.-H."/>
            <person name="Yu H.-J."/>
            <person name="Mun J.-H."/>
        </authorList>
    </citation>
    <scope>NUCLEOTIDE SEQUENCE [LARGE SCALE GENOMIC DNA]</scope>
    <source>
        <strain evidence="2">cv. Jeju island</strain>
        <tissue evidence="1">Leaf</tissue>
    </source>
</reference>
<protein>
    <submittedName>
        <fullName evidence="1">Uncharacterized protein</fullName>
    </submittedName>
</protein>
<evidence type="ECO:0000313" key="2">
    <source>
        <dbReference type="Proteomes" id="UP000250321"/>
    </source>
</evidence>
<accession>A0A314UGQ6</accession>
<sequence length="61" mass="7065">MCVLKEVCTAFTCQQVQTLKTNVMDVAHDLSTMKKDQIQYLTKMLETVDIFKLKLQLKAAW</sequence>
<dbReference type="AlphaFoldDB" id="A0A314UGQ6"/>
<name>A0A314UGQ6_PRUYE</name>